<evidence type="ECO:0000313" key="2">
    <source>
        <dbReference type="EMBL" id="MBD2776770.1"/>
    </source>
</evidence>
<organism evidence="2 3">
    <name type="scientific">Iningainema tapete BLCC-T55</name>
    <dbReference type="NCBI Taxonomy" id="2748662"/>
    <lineage>
        <taxon>Bacteria</taxon>
        <taxon>Bacillati</taxon>
        <taxon>Cyanobacteriota</taxon>
        <taxon>Cyanophyceae</taxon>
        <taxon>Nostocales</taxon>
        <taxon>Scytonemataceae</taxon>
        <taxon>Iningainema tapete</taxon>
    </lineage>
</organism>
<dbReference type="PANTHER" id="PTHR43422">
    <property type="entry name" value="THIAMINE THIAZOLE SYNTHASE"/>
    <property type="match status" value="1"/>
</dbReference>
<dbReference type="InterPro" id="IPR036188">
    <property type="entry name" value="FAD/NAD-bd_sf"/>
</dbReference>
<dbReference type="EMBL" id="JACXAE010000098">
    <property type="protein sequence ID" value="MBD2776770.1"/>
    <property type="molecule type" value="Genomic_DNA"/>
</dbReference>
<dbReference type="GO" id="GO:0071949">
    <property type="term" value="F:FAD binding"/>
    <property type="evidence" value="ECO:0007669"/>
    <property type="project" value="InterPro"/>
</dbReference>
<evidence type="ECO:0000259" key="1">
    <source>
        <dbReference type="Pfam" id="PF01494"/>
    </source>
</evidence>
<sequence>MLGQTISLYQKSKNTVRENKHDKQPHAIVIGGGIAGLLAVHVLTKYFEQVTIIERDRYPERPEPRQGVPQSHQTHALLARGQRIFEELFPGLQEEIINQGTQLIDFTADCPLLLLGHWTPRFTSDIISYGCTRNLLEATVRNRLANNNSIKFLEKTLVTNLLADTNKATITGVQIQNSDGSKTELNAQLVVDASGRNSKASQWLQMLGYEIPKETKVNSFLGYATRFYESLSDILPKCKALYIMPQAPKDTRGGTLYQIENGHWMVCLIGVGRDYPPTDETGFLNFARSLKEPEIYNAIADAKPLTPIYGYQRTENCWRHYEQLSRIPENFIVLGDAACTFNPVYGQGMTVAALGAVTLDRCLKQHNRKFTGFALRFQKQLARVNTTPWLMATSDDFRWSTTQGGRPNLLIKLMHWYLDQVMHTASKNAEVYKVFAQVMHLLEPTTKLFQLNVLVQVLLNRGLRANPEK</sequence>
<dbReference type="Proteomes" id="UP000629098">
    <property type="component" value="Unassembled WGS sequence"/>
</dbReference>
<dbReference type="Pfam" id="PF01494">
    <property type="entry name" value="FAD_binding_3"/>
    <property type="match status" value="1"/>
</dbReference>
<dbReference type="SUPFAM" id="SSF51905">
    <property type="entry name" value="FAD/NAD(P)-binding domain"/>
    <property type="match status" value="1"/>
</dbReference>
<dbReference type="PRINTS" id="PR00420">
    <property type="entry name" value="RNGMNOXGNASE"/>
</dbReference>
<keyword evidence="3" id="KW-1185">Reference proteome</keyword>
<dbReference type="Gene3D" id="3.50.50.60">
    <property type="entry name" value="FAD/NAD(P)-binding domain"/>
    <property type="match status" value="1"/>
</dbReference>
<dbReference type="InterPro" id="IPR002938">
    <property type="entry name" value="FAD-bd"/>
</dbReference>
<reference evidence="2" key="1">
    <citation type="submission" date="2020-09" db="EMBL/GenBank/DDBJ databases">
        <title>Iningainema tapete sp. nov. (Scytonemataceae, Cyanobacteria) from greenhouses in central Florida (USA) produces two types of nodularin with biosynthetic potential for microcystin-LR and anabaenopeptins.</title>
        <authorList>
            <person name="Berthold D.E."/>
            <person name="Lefler F.W."/>
            <person name="Huang I.-S."/>
            <person name="Abdulla H."/>
            <person name="Zimba P.V."/>
            <person name="Laughinghouse H.D. IV."/>
        </authorList>
    </citation>
    <scope>NUCLEOTIDE SEQUENCE</scope>
    <source>
        <strain evidence="2">BLCCT55</strain>
    </source>
</reference>
<dbReference type="PANTHER" id="PTHR43422:SF3">
    <property type="entry name" value="THIAMINE THIAZOLE SYNTHASE"/>
    <property type="match status" value="1"/>
</dbReference>
<protein>
    <submittedName>
        <fullName evidence="2">FAD-dependent monooxygenase</fullName>
    </submittedName>
</protein>
<proteinExistence type="predicted"/>
<gene>
    <name evidence="2" type="ORF">ICL16_33145</name>
</gene>
<dbReference type="AlphaFoldDB" id="A0A8J6XR22"/>
<accession>A0A8J6XR22</accession>
<feature type="domain" description="FAD-binding" evidence="1">
    <location>
        <begin position="27"/>
        <end position="363"/>
    </location>
</feature>
<dbReference type="GO" id="GO:0004497">
    <property type="term" value="F:monooxygenase activity"/>
    <property type="evidence" value="ECO:0007669"/>
    <property type="project" value="UniProtKB-KW"/>
</dbReference>
<name>A0A8J6XR22_9CYAN</name>
<keyword evidence="2" id="KW-0560">Oxidoreductase</keyword>
<evidence type="ECO:0000313" key="3">
    <source>
        <dbReference type="Proteomes" id="UP000629098"/>
    </source>
</evidence>
<keyword evidence="2" id="KW-0503">Monooxygenase</keyword>
<comment type="caution">
    <text evidence="2">The sequence shown here is derived from an EMBL/GenBank/DDBJ whole genome shotgun (WGS) entry which is preliminary data.</text>
</comment>